<evidence type="ECO:0000313" key="13">
    <source>
        <dbReference type="Proteomes" id="UP000316008"/>
    </source>
</evidence>
<feature type="active site" description="Acyl-ester intermediate" evidence="10">
    <location>
        <position position="172"/>
    </location>
</feature>
<dbReference type="GO" id="GO:0005524">
    <property type="term" value="F:ATP binding"/>
    <property type="evidence" value="ECO:0007669"/>
    <property type="project" value="UniProtKB-KW"/>
</dbReference>
<comment type="function">
    <text evidence="10">Allows the formation of correctly charged Gln-tRNA(Gln) through the transamidation of misacylated Glu-tRNA(Gln) in organisms which lack glutaminyl-tRNA synthetase. The reaction takes place in the presence of glutamine and ATP through an activated gamma-phospho-Glu-tRNA(Gln).</text>
</comment>
<dbReference type="NCBIfam" id="TIGR00132">
    <property type="entry name" value="gatA"/>
    <property type="match status" value="1"/>
</dbReference>
<dbReference type="InterPro" id="IPR000120">
    <property type="entry name" value="Amidase"/>
</dbReference>
<keyword evidence="13" id="KW-1185">Reference proteome</keyword>
<dbReference type="EC" id="6.3.5.7" evidence="3 10"/>
<dbReference type="Pfam" id="PF01425">
    <property type="entry name" value="Amidase"/>
    <property type="match status" value="1"/>
</dbReference>
<name>A0A556N2K4_9FLAO</name>
<accession>A0A556N2K4</accession>
<organism evidence="12 13">
    <name type="scientific">Fluviicola chungangensis</name>
    <dbReference type="NCBI Taxonomy" id="2597671"/>
    <lineage>
        <taxon>Bacteria</taxon>
        <taxon>Pseudomonadati</taxon>
        <taxon>Bacteroidota</taxon>
        <taxon>Flavobacteriia</taxon>
        <taxon>Flavobacteriales</taxon>
        <taxon>Crocinitomicaceae</taxon>
        <taxon>Fluviicola</taxon>
    </lineage>
</organism>
<dbReference type="InterPro" id="IPR020556">
    <property type="entry name" value="Amidase_CS"/>
</dbReference>
<dbReference type="OrthoDB" id="9811471at2"/>
<evidence type="ECO:0000256" key="8">
    <source>
        <dbReference type="ARBA" id="ARBA00022917"/>
    </source>
</evidence>
<comment type="catalytic activity">
    <reaction evidence="9 10">
        <text>L-glutamyl-tRNA(Gln) + L-glutamine + ATP + H2O = L-glutaminyl-tRNA(Gln) + L-glutamate + ADP + phosphate + H(+)</text>
        <dbReference type="Rhea" id="RHEA:17521"/>
        <dbReference type="Rhea" id="RHEA-COMP:9681"/>
        <dbReference type="Rhea" id="RHEA-COMP:9684"/>
        <dbReference type="ChEBI" id="CHEBI:15377"/>
        <dbReference type="ChEBI" id="CHEBI:15378"/>
        <dbReference type="ChEBI" id="CHEBI:29985"/>
        <dbReference type="ChEBI" id="CHEBI:30616"/>
        <dbReference type="ChEBI" id="CHEBI:43474"/>
        <dbReference type="ChEBI" id="CHEBI:58359"/>
        <dbReference type="ChEBI" id="CHEBI:78520"/>
        <dbReference type="ChEBI" id="CHEBI:78521"/>
        <dbReference type="ChEBI" id="CHEBI:456216"/>
        <dbReference type="EC" id="6.3.5.7"/>
    </reaction>
</comment>
<evidence type="ECO:0000256" key="9">
    <source>
        <dbReference type="ARBA" id="ARBA00047407"/>
    </source>
</evidence>
<comment type="similarity">
    <text evidence="1 10">Belongs to the amidase family. GatA subfamily.</text>
</comment>
<proteinExistence type="inferred from homology"/>
<feature type="active site" description="Charge relay system" evidence="10">
    <location>
        <position position="73"/>
    </location>
</feature>
<dbReference type="GO" id="GO:0016740">
    <property type="term" value="F:transferase activity"/>
    <property type="evidence" value="ECO:0007669"/>
    <property type="project" value="UniProtKB-KW"/>
</dbReference>
<dbReference type="HAMAP" id="MF_00120">
    <property type="entry name" value="GatA"/>
    <property type="match status" value="1"/>
</dbReference>
<feature type="domain" description="Amidase" evidence="11">
    <location>
        <begin position="21"/>
        <end position="456"/>
    </location>
</feature>
<comment type="caution">
    <text evidence="12">The sequence shown here is derived from an EMBL/GenBank/DDBJ whole genome shotgun (WGS) entry which is preliminary data.</text>
</comment>
<dbReference type="Proteomes" id="UP000316008">
    <property type="component" value="Unassembled WGS sequence"/>
</dbReference>
<evidence type="ECO:0000256" key="1">
    <source>
        <dbReference type="ARBA" id="ARBA00008069"/>
    </source>
</evidence>
<dbReference type="GO" id="GO:0006412">
    <property type="term" value="P:translation"/>
    <property type="evidence" value="ECO:0007669"/>
    <property type="project" value="UniProtKB-UniRule"/>
</dbReference>
<keyword evidence="6 10" id="KW-0547">Nucleotide-binding</keyword>
<protein>
    <recommendedName>
        <fullName evidence="4 10">Glutamyl-tRNA(Gln) amidotransferase subunit A</fullName>
        <shortName evidence="10">Glu-ADT subunit A</shortName>
        <ecNumber evidence="3 10">6.3.5.7</ecNumber>
    </recommendedName>
</protein>
<dbReference type="SUPFAM" id="SSF75304">
    <property type="entry name" value="Amidase signature (AS) enzymes"/>
    <property type="match status" value="1"/>
</dbReference>
<keyword evidence="12" id="KW-0808">Transferase</keyword>
<dbReference type="GO" id="GO:0030956">
    <property type="term" value="C:glutamyl-tRNA(Gln) amidotransferase complex"/>
    <property type="evidence" value="ECO:0007669"/>
    <property type="project" value="InterPro"/>
</dbReference>
<evidence type="ECO:0000256" key="7">
    <source>
        <dbReference type="ARBA" id="ARBA00022840"/>
    </source>
</evidence>
<dbReference type="Gene3D" id="3.90.1300.10">
    <property type="entry name" value="Amidase signature (AS) domain"/>
    <property type="match status" value="1"/>
</dbReference>
<evidence type="ECO:0000259" key="11">
    <source>
        <dbReference type="Pfam" id="PF01425"/>
    </source>
</evidence>
<keyword evidence="8 10" id="KW-0648">Protein biosynthesis</keyword>
<dbReference type="AlphaFoldDB" id="A0A556N2K4"/>
<evidence type="ECO:0000256" key="3">
    <source>
        <dbReference type="ARBA" id="ARBA00012739"/>
    </source>
</evidence>
<keyword evidence="7 10" id="KW-0067">ATP-binding</keyword>
<keyword evidence="5 10" id="KW-0436">Ligase</keyword>
<evidence type="ECO:0000256" key="5">
    <source>
        <dbReference type="ARBA" id="ARBA00022598"/>
    </source>
</evidence>
<dbReference type="PANTHER" id="PTHR11895:SF151">
    <property type="entry name" value="GLUTAMYL-TRNA(GLN) AMIDOTRANSFERASE SUBUNIT A"/>
    <property type="match status" value="1"/>
</dbReference>
<reference evidence="12 13" key="1">
    <citation type="submission" date="2019-07" db="EMBL/GenBank/DDBJ databases">
        <authorList>
            <person name="Huq M.A."/>
        </authorList>
    </citation>
    <scope>NUCLEOTIDE SEQUENCE [LARGE SCALE GENOMIC DNA]</scope>
    <source>
        <strain evidence="12 13">MAH-3</strain>
    </source>
</reference>
<evidence type="ECO:0000256" key="4">
    <source>
        <dbReference type="ARBA" id="ARBA00014428"/>
    </source>
</evidence>
<evidence type="ECO:0000256" key="2">
    <source>
        <dbReference type="ARBA" id="ARBA00011123"/>
    </source>
</evidence>
<dbReference type="InterPro" id="IPR023631">
    <property type="entry name" value="Amidase_dom"/>
</dbReference>
<gene>
    <name evidence="10 12" type="primary">gatA</name>
    <name evidence="12" type="ORF">FO442_04570</name>
</gene>
<dbReference type="GO" id="GO:0050567">
    <property type="term" value="F:glutaminyl-tRNA synthase (glutamine-hydrolyzing) activity"/>
    <property type="evidence" value="ECO:0007669"/>
    <property type="project" value="UniProtKB-UniRule"/>
</dbReference>
<dbReference type="EMBL" id="VLPL01000002">
    <property type="protein sequence ID" value="TSJ46437.1"/>
    <property type="molecule type" value="Genomic_DNA"/>
</dbReference>
<dbReference type="PANTHER" id="PTHR11895">
    <property type="entry name" value="TRANSAMIDASE"/>
    <property type="match status" value="1"/>
</dbReference>
<evidence type="ECO:0000313" key="12">
    <source>
        <dbReference type="EMBL" id="TSJ46437.1"/>
    </source>
</evidence>
<sequence length="468" mass="50872">MYKTFSEVKVALSAGKTVESIVHSYLEQIEKNKDLNAFLEVFTESALDQARLVDQKRSSGKAGRLAGMVIGLKDNICYKGHAVSAGSKILGGFESLYSATVVERLLAEDAIIIGRLNCDEFAMGSSNETSAYGPVKNNLRPTHVPGGSSGGSAVSVSAGMCTVALGSDTGGSIRQPASFTGTFGFKPTYGRVSRYGLIAYASSFDQIGPFANNLEDTVMVMEVIAGKDPMDATSSSKPLGFSTDIPAIGKKKIAYLKEALENENIDTEVRTMMEKTISDLRALGHTVEGVSFPYLDYLVPTYYVLTTAEASSNLSRFDGVHYGYQSPQAKGVEQTYTLSRSEGFGVEVKRRIMAGTFVLSHGYYDAYYTKGMKVRRVLKNKTKEIFSQFDLMILPTTPSTAFEFGSINDPIQMYLQDIFTVHANLTGNPAIAIPRGTHSNGLPMSLQIMADDFNEEIIFSLADQIIQH</sequence>
<comment type="subunit">
    <text evidence="2 10">Heterotrimer of A, B and C subunits.</text>
</comment>
<evidence type="ECO:0000256" key="6">
    <source>
        <dbReference type="ARBA" id="ARBA00022741"/>
    </source>
</evidence>
<evidence type="ECO:0000256" key="10">
    <source>
        <dbReference type="HAMAP-Rule" id="MF_00120"/>
    </source>
</evidence>
<dbReference type="InterPro" id="IPR036928">
    <property type="entry name" value="AS_sf"/>
</dbReference>
<dbReference type="PROSITE" id="PS00571">
    <property type="entry name" value="AMIDASES"/>
    <property type="match status" value="1"/>
</dbReference>
<dbReference type="InterPro" id="IPR004412">
    <property type="entry name" value="GatA"/>
</dbReference>
<feature type="active site" description="Charge relay system" evidence="10">
    <location>
        <position position="148"/>
    </location>
</feature>
<dbReference type="RefSeq" id="WP_144331974.1">
    <property type="nucleotide sequence ID" value="NZ_VLPL01000002.1"/>
</dbReference>